<dbReference type="AlphaFoldDB" id="A0ABD5XNN9"/>
<comment type="caution">
    <text evidence="2">The sequence shown here is derived from an EMBL/GenBank/DDBJ whole genome shotgun (WGS) entry which is preliminary data.</text>
</comment>
<evidence type="ECO:0000256" key="1">
    <source>
        <dbReference type="SAM" id="MobiDB-lite"/>
    </source>
</evidence>
<accession>A0ABD5XNN9</accession>
<reference evidence="2 3" key="1">
    <citation type="journal article" date="2019" name="Int. J. Syst. Evol. Microbiol.">
        <title>The Global Catalogue of Microorganisms (GCM) 10K type strain sequencing project: providing services to taxonomists for standard genome sequencing and annotation.</title>
        <authorList>
            <consortium name="The Broad Institute Genomics Platform"/>
            <consortium name="The Broad Institute Genome Sequencing Center for Infectious Disease"/>
            <person name="Wu L."/>
            <person name="Ma J."/>
        </authorList>
    </citation>
    <scope>NUCLEOTIDE SEQUENCE [LARGE SCALE GENOMIC DNA]</scope>
    <source>
        <strain evidence="2 3">DT92</strain>
    </source>
</reference>
<feature type="compositionally biased region" description="Basic and acidic residues" evidence="1">
    <location>
        <begin position="87"/>
        <end position="102"/>
    </location>
</feature>
<organism evidence="2 3">
    <name type="scientific">Halobaculum litoreum</name>
    <dbReference type="NCBI Taxonomy" id="3031998"/>
    <lineage>
        <taxon>Archaea</taxon>
        <taxon>Methanobacteriati</taxon>
        <taxon>Methanobacteriota</taxon>
        <taxon>Stenosarchaea group</taxon>
        <taxon>Halobacteria</taxon>
        <taxon>Halobacteriales</taxon>
        <taxon>Haloferacaceae</taxon>
        <taxon>Halobaculum</taxon>
    </lineage>
</organism>
<sequence>METAHADAETARRVAAALAPDNTDDIATTSEGATVRTRVTRGTTGGLLASVDDYLVNLGVADDVAAAGRETQGTAAAADAADTNDADGIRDTADDTHDTHDT</sequence>
<proteinExistence type="predicted"/>
<keyword evidence="3" id="KW-1185">Reference proteome</keyword>
<dbReference type="Proteomes" id="UP001596368">
    <property type="component" value="Unassembled WGS sequence"/>
</dbReference>
<feature type="region of interest" description="Disordered" evidence="1">
    <location>
        <begin position="1"/>
        <end position="31"/>
    </location>
</feature>
<feature type="compositionally biased region" description="Basic and acidic residues" evidence="1">
    <location>
        <begin position="1"/>
        <end position="12"/>
    </location>
</feature>
<feature type="region of interest" description="Disordered" evidence="1">
    <location>
        <begin position="70"/>
        <end position="102"/>
    </location>
</feature>
<evidence type="ECO:0000313" key="3">
    <source>
        <dbReference type="Proteomes" id="UP001596368"/>
    </source>
</evidence>
<dbReference type="RefSeq" id="WP_284014213.1">
    <property type="nucleotide sequence ID" value="NZ_CP126156.1"/>
</dbReference>
<evidence type="ECO:0000313" key="2">
    <source>
        <dbReference type="EMBL" id="MFC7136792.1"/>
    </source>
</evidence>
<name>A0ABD5XNN9_9EURY</name>
<feature type="compositionally biased region" description="Low complexity" evidence="1">
    <location>
        <begin position="74"/>
        <end position="83"/>
    </location>
</feature>
<dbReference type="EMBL" id="JBHSZG010000001">
    <property type="protein sequence ID" value="MFC7136792.1"/>
    <property type="molecule type" value="Genomic_DNA"/>
</dbReference>
<dbReference type="NCBIfam" id="NF011470">
    <property type="entry name" value="PRK14887.1"/>
    <property type="match status" value="1"/>
</dbReference>
<protein>
    <submittedName>
        <fullName evidence="2">KEOPS complex subunit Pcc1</fullName>
    </submittedName>
</protein>
<gene>
    <name evidence="2" type="ORF">ACFQRB_10410</name>
</gene>
<dbReference type="GeneID" id="81121433"/>